<dbReference type="PROSITE" id="PS50995">
    <property type="entry name" value="HTH_MARR_2"/>
    <property type="match status" value="1"/>
</dbReference>
<name>A0A1M6CTY2_9FLAO</name>
<dbReference type="Pfam" id="PF00583">
    <property type="entry name" value="Acetyltransf_1"/>
    <property type="match status" value="1"/>
</dbReference>
<accession>A0A1M6CTY2</accession>
<dbReference type="InterPro" id="IPR000182">
    <property type="entry name" value="GNAT_dom"/>
</dbReference>
<dbReference type="GO" id="GO:0008080">
    <property type="term" value="F:N-acetyltransferase activity"/>
    <property type="evidence" value="ECO:0007669"/>
    <property type="project" value="InterPro"/>
</dbReference>
<feature type="domain" description="N-acetyltransferase" evidence="3">
    <location>
        <begin position="176"/>
        <end position="316"/>
    </location>
</feature>
<proteinExistence type="predicted"/>
<dbReference type="CDD" id="cd04301">
    <property type="entry name" value="NAT_SF"/>
    <property type="match status" value="1"/>
</dbReference>
<keyword evidence="5" id="KW-1185">Reference proteome</keyword>
<dbReference type="Gene3D" id="1.10.10.10">
    <property type="entry name" value="Winged helix-like DNA-binding domain superfamily/Winged helix DNA-binding domain"/>
    <property type="match status" value="1"/>
</dbReference>
<dbReference type="STRING" id="570521.SAMN04488508_102275"/>
<dbReference type="SUPFAM" id="SSF55729">
    <property type="entry name" value="Acyl-CoA N-acyltransferases (Nat)"/>
    <property type="match status" value="1"/>
</dbReference>
<keyword evidence="1 4" id="KW-0808">Transferase</keyword>
<dbReference type="SUPFAM" id="SSF46785">
    <property type="entry name" value="Winged helix' DNA-binding domain"/>
    <property type="match status" value="1"/>
</dbReference>
<dbReference type="Proteomes" id="UP000184432">
    <property type="component" value="Unassembled WGS sequence"/>
</dbReference>
<dbReference type="GO" id="GO:0003700">
    <property type="term" value="F:DNA-binding transcription factor activity"/>
    <property type="evidence" value="ECO:0007669"/>
    <property type="project" value="InterPro"/>
</dbReference>
<evidence type="ECO:0000259" key="2">
    <source>
        <dbReference type="PROSITE" id="PS50995"/>
    </source>
</evidence>
<dbReference type="PANTHER" id="PTHR13947">
    <property type="entry name" value="GNAT FAMILY N-ACETYLTRANSFERASE"/>
    <property type="match status" value="1"/>
</dbReference>
<evidence type="ECO:0000313" key="5">
    <source>
        <dbReference type="Proteomes" id="UP000184432"/>
    </source>
</evidence>
<dbReference type="Pfam" id="PF12802">
    <property type="entry name" value="MarR_2"/>
    <property type="match status" value="1"/>
</dbReference>
<dbReference type="EMBL" id="FQYP01000002">
    <property type="protein sequence ID" value="SHI64409.1"/>
    <property type="molecule type" value="Genomic_DNA"/>
</dbReference>
<dbReference type="InterPro" id="IPR036388">
    <property type="entry name" value="WH-like_DNA-bd_sf"/>
</dbReference>
<dbReference type="Gene3D" id="3.40.630.30">
    <property type="match status" value="1"/>
</dbReference>
<dbReference type="InterPro" id="IPR016181">
    <property type="entry name" value="Acyl_CoA_acyltransferase"/>
</dbReference>
<evidence type="ECO:0000256" key="1">
    <source>
        <dbReference type="ARBA" id="ARBA00022679"/>
    </source>
</evidence>
<sequence>MDFFDKAGVMAIGSRLRMLSEQLTEEATKIYDLYDVGLKPKWFPVFYLLSHDESKSITQIATEIGHSHPSVSKIVKEMIKEGILSEHKDKIDGRKNNIRLTPKGKEIAIQIEDQYLDVRNAVEEILNQSTYNMWNALQEFEFLLEQKPLLKRVKALKKNREAQHVQIIPYAPKYKTHFKELNEAWITQHFKMEDTDHKSLDHPEDYILDKGGEILVALYNETPVGVCALIKMDHPEYDFELAKMAVAPEAKGKGIGWILGQATLEKAKSLGAKTVYLESNTVLKPAIHLYHKLGFEKVVGYPTPYERCNIQMAKTL</sequence>
<dbReference type="SMART" id="SM00347">
    <property type="entry name" value="HTH_MARR"/>
    <property type="match status" value="1"/>
</dbReference>
<dbReference type="InterPro" id="IPR050769">
    <property type="entry name" value="NAT_camello-type"/>
</dbReference>
<dbReference type="InterPro" id="IPR000835">
    <property type="entry name" value="HTH_MarR-typ"/>
</dbReference>
<organism evidence="4 5">
    <name type="scientific">Aquimarina spongiae</name>
    <dbReference type="NCBI Taxonomy" id="570521"/>
    <lineage>
        <taxon>Bacteria</taxon>
        <taxon>Pseudomonadati</taxon>
        <taxon>Bacteroidota</taxon>
        <taxon>Flavobacteriia</taxon>
        <taxon>Flavobacteriales</taxon>
        <taxon>Flavobacteriaceae</taxon>
        <taxon>Aquimarina</taxon>
    </lineage>
</organism>
<dbReference type="PROSITE" id="PS51186">
    <property type="entry name" value="GNAT"/>
    <property type="match status" value="1"/>
</dbReference>
<evidence type="ECO:0000313" key="4">
    <source>
        <dbReference type="EMBL" id="SHI64409.1"/>
    </source>
</evidence>
<reference evidence="5" key="1">
    <citation type="submission" date="2016-11" db="EMBL/GenBank/DDBJ databases">
        <authorList>
            <person name="Varghese N."/>
            <person name="Submissions S."/>
        </authorList>
    </citation>
    <scope>NUCLEOTIDE SEQUENCE [LARGE SCALE GENOMIC DNA]</scope>
    <source>
        <strain evidence="5">DSM 22623</strain>
    </source>
</reference>
<evidence type="ECO:0000259" key="3">
    <source>
        <dbReference type="PROSITE" id="PS51186"/>
    </source>
</evidence>
<protein>
    <submittedName>
        <fullName evidence="4">Transcriptional regulator, MarR family with acetyltransferase activity</fullName>
    </submittedName>
</protein>
<dbReference type="PANTHER" id="PTHR13947:SF37">
    <property type="entry name" value="LD18367P"/>
    <property type="match status" value="1"/>
</dbReference>
<dbReference type="AlphaFoldDB" id="A0A1M6CTY2"/>
<dbReference type="OrthoDB" id="1431064at2"/>
<dbReference type="InterPro" id="IPR036390">
    <property type="entry name" value="WH_DNA-bd_sf"/>
</dbReference>
<feature type="domain" description="HTH marR-type" evidence="2">
    <location>
        <begin position="9"/>
        <end position="158"/>
    </location>
</feature>
<gene>
    <name evidence="4" type="ORF">SAMN04488508_102275</name>
</gene>
<dbReference type="RefSeq" id="WP_073314940.1">
    <property type="nucleotide sequence ID" value="NZ_FQYP01000002.1"/>
</dbReference>